<feature type="transmembrane region" description="Helical" evidence="6">
    <location>
        <begin position="84"/>
        <end position="103"/>
    </location>
</feature>
<proteinExistence type="inferred from homology"/>
<dbReference type="GO" id="GO:0016020">
    <property type="term" value="C:membrane"/>
    <property type="evidence" value="ECO:0007669"/>
    <property type="project" value="UniProtKB-SubCell"/>
</dbReference>
<dbReference type="AlphaFoldDB" id="A0A914PAR3"/>
<feature type="transmembrane region" description="Helical" evidence="6">
    <location>
        <begin position="33"/>
        <end position="53"/>
    </location>
</feature>
<accession>A0A914PAR3</accession>
<evidence type="ECO:0000256" key="3">
    <source>
        <dbReference type="ARBA" id="ARBA00022692"/>
    </source>
</evidence>
<evidence type="ECO:0000313" key="8">
    <source>
        <dbReference type="WBParaSite" id="PDA_v2.g11816.t1"/>
    </source>
</evidence>
<feature type="transmembrane region" description="Helical" evidence="6">
    <location>
        <begin position="6"/>
        <end position="24"/>
    </location>
</feature>
<dbReference type="InterPro" id="IPR012435">
    <property type="entry name" value="TMEM144"/>
</dbReference>
<evidence type="ECO:0000256" key="1">
    <source>
        <dbReference type="ARBA" id="ARBA00004141"/>
    </source>
</evidence>
<dbReference type="PANTHER" id="PTHR16119:SF15">
    <property type="entry name" value="TRANSMEMBRANE PROTEIN 144 HOMOLOG"/>
    <property type="match status" value="1"/>
</dbReference>
<evidence type="ECO:0000256" key="4">
    <source>
        <dbReference type="ARBA" id="ARBA00022989"/>
    </source>
</evidence>
<keyword evidence="3 6" id="KW-0812">Transmembrane</keyword>
<reference evidence="8" key="1">
    <citation type="submission" date="2022-11" db="UniProtKB">
        <authorList>
            <consortium name="WormBaseParasite"/>
        </authorList>
    </citation>
    <scope>IDENTIFICATION</scope>
</reference>
<protein>
    <submittedName>
        <fullName evidence="8">Transmembrane protein 144</fullName>
    </submittedName>
</protein>
<evidence type="ECO:0000256" key="5">
    <source>
        <dbReference type="ARBA" id="ARBA00023136"/>
    </source>
</evidence>
<evidence type="ECO:0000313" key="7">
    <source>
        <dbReference type="Proteomes" id="UP000887578"/>
    </source>
</evidence>
<keyword evidence="7" id="KW-1185">Reference proteome</keyword>
<sequence length="346" mass="38263">MIDLMGLSQLFIAVICFGTTLVPVKKYSAGDGFFAQWIMSIAIMLFGFIVFAFQDFEYFNPHAMLGGVFWSLGNMMAIPIIKRLGLALGLFIWNATSCIFSWIPGTFGGFGIEARPASIMWLSVLGLITYEVYKESEGHYKRINIQTKELTNFVENVEEQSSLDTNNESDTEAKSKSTKLIGLALALACGFFWGINLLPIIRIQDNHIEFPHAPKEGLPYVFSHFCGAFITSSIGFLVYAIISQKLHFLERQTTTLRNKMEINPQITIPALAAGSLWAIAETLLINATAQLSVSITYPISVMLPGCIAALWSVLYFKEIQHGKNLILLISAIFVTLCGAICIGVSK</sequence>
<feature type="transmembrane region" description="Helical" evidence="6">
    <location>
        <begin position="295"/>
        <end position="316"/>
    </location>
</feature>
<organism evidence="7 8">
    <name type="scientific">Panagrolaimus davidi</name>
    <dbReference type="NCBI Taxonomy" id="227884"/>
    <lineage>
        <taxon>Eukaryota</taxon>
        <taxon>Metazoa</taxon>
        <taxon>Ecdysozoa</taxon>
        <taxon>Nematoda</taxon>
        <taxon>Chromadorea</taxon>
        <taxon>Rhabditida</taxon>
        <taxon>Tylenchina</taxon>
        <taxon>Panagrolaimomorpha</taxon>
        <taxon>Panagrolaimoidea</taxon>
        <taxon>Panagrolaimidae</taxon>
        <taxon>Panagrolaimus</taxon>
    </lineage>
</organism>
<evidence type="ECO:0000256" key="2">
    <source>
        <dbReference type="ARBA" id="ARBA00005731"/>
    </source>
</evidence>
<evidence type="ECO:0000256" key="6">
    <source>
        <dbReference type="SAM" id="Phobius"/>
    </source>
</evidence>
<dbReference type="GO" id="GO:0015144">
    <property type="term" value="F:carbohydrate transmembrane transporter activity"/>
    <property type="evidence" value="ECO:0007669"/>
    <property type="project" value="InterPro"/>
</dbReference>
<dbReference type="InterPro" id="IPR010651">
    <property type="entry name" value="Sugar_transport"/>
</dbReference>
<comment type="subcellular location">
    <subcellularLocation>
        <location evidence="1">Membrane</location>
        <topology evidence="1">Multi-pass membrane protein</topology>
    </subcellularLocation>
</comment>
<feature type="transmembrane region" description="Helical" evidence="6">
    <location>
        <begin position="180"/>
        <end position="201"/>
    </location>
</feature>
<keyword evidence="4 6" id="KW-1133">Transmembrane helix</keyword>
<feature type="transmembrane region" description="Helical" evidence="6">
    <location>
        <begin position="266"/>
        <end position="289"/>
    </location>
</feature>
<dbReference type="PANTHER" id="PTHR16119">
    <property type="entry name" value="TRANSMEMBRANE PROTEIN 144"/>
    <property type="match status" value="1"/>
</dbReference>
<keyword evidence="5 6" id="KW-0472">Membrane</keyword>
<feature type="transmembrane region" description="Helical" evidence="6">
    <location>
        <begin position="325"/>
        <end position="345"/>
    </location>
</feature>
<feature type="transmembrane region" description="Helical" evidence="6">
    <location>
        <begin position="59"/>
        <end position="77"/>
    </location>
</feature>
<dbReference type="WBParaSite" id="PDA_v2.g11816.t1">
    <property type="protein sequence ID" value="PDA_v2.g11816.t1"/>
    <property type="gene ID" value="PDA_v2.g11816"/>
</dbReference>
<feature type="transmembrane region" description="Helical" evidence="6">
    <location>
        <begin position="221"/>
        <end position="242"/>
    </location>
</feature>
<dbReference type="Pfam" id="PF07857">
    <property type="entry name" value="TMEM144"/>
    <property type="match status" value="1"/>
</dbReference>
<name>A0A914PAR3_9BILA</name>
<comment type="similarity">
    <text evidence="2">Belongs to the TMEM144 family.</text>
</comment>
<dbReference type="Proteomes" id="UP000887578">
    <property type="component" value="Unplaced"/>
</dbReference>